<dbReference type="Gene3D" id="1.20.5.650">
    <property type="entry name" value="Single helix bin"/>
    <property type="match status" value="1"/>
</dbReference>
<dbReference type="Gene3D" id="1.10.472.10">
    <property type="entry name" value="Cyclin-like"/>
    <property type="match status" value="2"/>
</dbReference>
<feature type="region of interest" description="Disordered" evidence="12">
    <location>
        <begin position="285"/>
        <end position="357"/>
    </location>
</feature>
<evidence type="ECO:0000256" key="3">
    <source>
        <dbReference type="ARBA" id="ARBA00022723"/>
    </source>
</evidence>
<evidence type="ECO:0000256" key="6">
    <source>
        <dbReference type="ARBA" id="ARBA00023015"/>
    </source>
</evidence>
<evidence type="ECO:0000256" key="5">
    <source>
        <dbReference type="ARBA" id="ARBA00022833"/>
    </source>
</evidence>
<gene>
    <name evidence="14" type="ORF">CALCODRAFT_466235</name>
</gene>
<comment type="subcellular location">
    <subcellularLocation>
        <location evidence="1">Nucleus</location>
    </subcellularLocation>
</comment>
<dbReference type="GO" id="GO:0017025">
    <property type="term" value="F:TBP-class protein binding"/>
    <property type="evidence" value="ECO:0007669"/>
    <property type="project" value="InterPro"/>
</dbReference>
<sequence>MQICPNCGGRSFDFDREQGQSFCIECGCVTEQNAIVAEVTFGETSGGAAIVQGSHVAAGATRAKINAPWGKQGNVESMEQAKHKARAILQGLKRLLGISETVIGAAERWWVLAYEGGFTKGRKSMLVIGACCYVSVRKNKKPVMLIDLSDILQVNVFELGTVYLHFVQQFNITGIELIDPEFYIERFSKLLEFGEDREKIRDEAVRIVHRFKRDWLHTGRRPSGICGAALLLAARMNNYRRSVLEVVQVVKIADTTLKKRLEEFGKTPSASFSLDEFRHQWLDVEQNPPSFTQGREKEEKAKMMKLQGSPSPSPGKENRKLSKKRKRLQDDDGESVPDSSVAGTPAGTPPPSTPAAKRVRLANGQPAPVSPSPTPGPVLGEQSFKSIVDEMAREGLEPDVAAEPETSDAVANEPLFLPEEPTQLTSSETPPPTLRTIQDTDRLIDEMISSEVTMALEADREDAVIAESFALADQLDEKRLQIMRASPSAFEEGEDDIDIDDAELDAYILTEQEVELKERVWVELNRQYLEECAAKEAAAQGEPQTAPKKRKNSGKRMGPRDSTTARGATPAESALALITGTSGRRKTKDGEQLVRSKRINYSALEKLFERSPKLGMLSPTQNKAGLRGSPLAKETPAGGAEEEEDEEEEMEVVEEDGPIPAYRALQGLQGREQFEESFEEVYDESGWQEEV</sequence>
<dbReference type="Pfam" id="PF08271">
    <property type="entry name" value="Zn_Ribbon_TF"/>
    <property type="match status" value="1"/>
</dbReference>
<dbReference type="STRING" id="1353952.A0A165I2K8"/>
<dbReference type="FunFam" id="1.10.472.10:FF:000002">
    <property type="entry name" value="Transcription factor IIIB 90 kDa subunit"/>
    <property type="match status" value="1"/>
</dbReference>
<dbReference type="Pfam" id="PF07741">
    <property type="entry name" value="BRF1"/>
    <property type="match status" value="1"/>
</dbReference>
<dbReference type="InterPro" id="IPR036915">
    <property type="entry name" value="Cyclin-like_sf"/>
</dbReference>
<keyword evidence="6" id="KW-0805">Transcription regulation</keyword>
<dbReference type="GO" id="GO:0097550">
    <property type="term" value="C:transcription preinitiation complex"/>
    <property type="evidence" value="ECO:0007669"/>
    <property type="project" value="TreeGrafter"/>
</dbReference>
<dbReference type="Pfam" id="PF00382">
    <property type="entry name" value="TFIIB"/>
    <property type="match status" value="2"/>
</dbReference>
<feature type="domain" description="TFIIB-type" evidence="13">
    <location>
        <begin position="1"/>
        <end position="31"/>
    </location>
</feature>
<evidence type="ECO:0000256" key="2">
    <source>
        <dbReference type="ARBA" id="ARBA00010857"/>
    </source>
</evidence>
<dbReference type="InterPro" id="IPR013137">
    <property type="entry name" value="Znf_TFIIB"/>
</dbReference>
<keyword evidence="3" id="KW-0479">Metal-binding</keyword>
<evidence type="ECO:0000313" key="15">
    <source>
        <dbReference type="Proteomes" id="UP000076842"/>
    </source>
</evidence>
<dbReference type="PANTHER" id="PTHR11618">
    <property type="entry name" value="TRANSCRIPTION INITIATION FACTOR IIB-RELATED"/>
    <property type="match status" value="1"/>
</dbReference>
<dbReference type="FunCoup" id="A0A165I2K8">
    <property type="interactions" value="151"/>
</dbReference>
<feature type="compositionally biased region" description="Basic and acidic residues" evidence="12">
    <location>
        <begin position="387"/>
        <end position="396"/>
    </location>
</feature>
<evidence type="ECO:0000256" key="10">
    <source>
        <dbReference type="ARBA" id="ARBA00031009"/>
    </source>
</evidence>
<dbReference type="GO" id="GO:0001006">
    <property type="term" value="F:RNA polymerase III type 3 promoter sequence-specific DNA binding"/>
    <property type="evidence" value="ECO:0007669"/>
    <property type="project" value="TreeGrafter"/>
</dbReference>
<dbReference type="InterPro" id="IPR011665">
    <property type="entry name" value="BRF1_TBP-bd_dom"/>
</dbReference>
<evidence type="ECO:0000256" key="9">
    <source>
        <dbReference type="ARBA" id="ARBA00023242"/>
    </source>
</evidence>
<keyword evidence="9" id="KW-0539">Nucleus</keyword>
<evidence type="ECO:0000256" key="4">
    <source>
        <dbReference type="ARBA" id="ARBA00022771"/>
    </source>
</evidence>
<keyword evidence="4 11" id="KW-0863">Zinc-finger</keyword>
<evidence type="ECO:0000256" key="7">
    <source>
        <dbReference type="ARBA" id="ARBA00023159"/>
    </source>
</evidence>
<dbReference type="GO" id="GO:0008270">
    <property type="term" value="F:zinc ion binding"/>
    <property type="evidence" value="ECO:0007669"/>
    <property type="project" value="UniProtKB-KW"/>
</dbReference>
<dbReference type="InParanoid" id="A0A165I2K8"/>
<keyword evidence="7" id="KW-0010">Activator</keyword>
<dbReference type="AlphaFoldDB" id="A0A165I2K8"/>
<dbReference type="SUPFAM" id="SSF57783">
    <property type="entry name" value="Zinc beta-ribbon"/>
    <property type="match status" value="1"/>
</dbReference>
<dbReference type="SMART" id="SM00385">
    <property type="entry name" value="CYCLIN"/>
    <property type="match status" value="1"/>
</dbReference>
<keyword evidence="8" id="KW-0804">Transcription</keyword>
<evidence type="ECO:0000259" key="13">
    <source>
        <dbReference type="PROSITE" id="PS51134"/>
    </source>
</evidence>
<feature type="region of interest" description="Disordered" evidence="12">
    <location>
        <begin position="535"/>
        <end position="595"/>
    </location>
</feature>
<dbReference type="OrthoDB" id="511529at2759"/>
<dbReference type="Gene3D" id="2.20.25.10">
    <property type="match status" value="1"/>
</dbReference>
<dbReference type="GO" id="GO:0000995">
    <property type="term" value="F:RNA polymerase III general transcription initiation factor activity"/>
    <property type="evidence" value="ECO:0007669"/>
    <property type="project" value="TreeGrafter"/>
</dbReference>
<evidence type="ECO:0000256" key="11">
    <source>
        <dbReference type="PROSITE-ProRule" id="PRU00469"/>
    </source>
</evidence>
<organism evidence="14 15">
    <name type="scientific">Calocera cornea HHB12733</name>
    <dbReference type="NCBI Taxonomy" id="1353952"/>
    <lineage>
        <taxon>Eukaryota</taxon>
        <taxon>Fungi</taxon>
        <taxon>Dikarya</taxon>
        <taxon>Basidiomycota</taxon>
        <taxon>Agaricomycotina</taxon>
        <taxon>Dacrymycetes</taxon>
        <taxon>Dacrymycetales</taxon>
        <taxon>Dacrymycetaceae</taxon>
        <taxon>Calocera</taxon>
    </lineage>
</organism>
<accession>A0A165I2K8</accession>
<evidence type="ECO:0000256" key="8">
    <source>
        <dbReference type="ARBA" id="ARBA00023163"/>
    </source>
</evidence>
<dbReference type="GO" id="GO:0005634">
    <property type="term" value="C:nucleus"/>
    <property type="evidence" value="ECO:0007669"/>
    <property type="project" value="UniProtKB-SubCell"/>
</dbReference>
<dbReference type="InterPro" id="IPR013150">
    <property type="entry name" value="TFIIB_cyclin"/>
</dbReference>
<feature type="compositionally biased region" description="Acidic residues" evidence="12">
    <location>
        <begin position="640"/>
        <end position="657"/>
    </location>
</feature>
<evidence type="ECO:0000256" key="1">
    <source>
        <dbReference type="ARBA" id="ARBA00004123"/>
    </source>
</evidence>
<keyword evidence="15" id="KW-1185">Reference proteome</keyword>
<dbReference type="InterPro" id="IPR000812">
    <property type="entry name" value="TFIIB"/>
</dbReference>
<dbReference type="Proteomes" id="UP000076842">
    <property type="component" value="Unassembled WGS sequence"/>
</dbReference>
<feature type="region of interest" description="Disordered" evidence="12">
    <location>
        <begin position="386"/>
        <end position="411"/>
    </location>
</feature>
<evidence type="ECO:0000256" key="12">
    <source>
        <dbReference type="SAM" id="MobiDB-lite"/>
    </source>
</evidence>
<dbReference type="GO" id="GO:0070897">
    <property type="term" value="P:transcription preinitiation complex assembly"/>
    <property type="evidence" value="ECO:0007669"/>
    <property type="project" value="InterPro"/>
</dbReference>
<dbReference type="SUPFAM" id="SSF47954">
    <property type="entry name" value="Cyclin-like"/>
    <property type="match status" value="2"/>
</dbReference>
<dbReference type="PRINTS" id="PR00685">
    <property type="entry name" value="TIFACTORIIB"/>
</dbReference>
<name>A0A165I2K8_9BASI</name>
<proteinExistence type="inferred from homology"/>
<reference evidence="14 15" key="1">
    <citation type="journal article" date="2016" name="Mol. Biol. Evol.">
        <title>Comparative Genomics of Early-Diverging Mushroom-Forming Fungi Provides Insights into the Origins of Lignocellulose Decay Capabilities.</title>
        <authorList>
            <person name="Nagy L.G."/>
            <person name="Riley R."/>
            <person name="Tritt A."/>
            <person name="Adam C."/>
            <person name="Daum C."/>
            <person name="Floudas D."/>
            <person name="Sun H."/>
            <person name="Yadav J.S."/>
            <person name="Pangilinan J."/>
            <person name="Larsson K.H."/>
            <person name="Matsuura K."/>
            <person name="Barry K."/>
            <person name="Labutti K."/>
            <person name="Kuo R."/>
            <person name="Ohm R.A."/>
            <person name="Bhattacharya S.S."/>
            <person name="Shirouzu T."/>
            <person name="Yoshinaga Y."/>
            <person name="Martin F.M."/>
            <person name="Grigoriev I.V."/>
            <person name="Hibbett D.S."/>
        </authorList>
    </citation>
    <scope>NUCLEOTIDE SEQUENCE [LARGE SCALE GENOMIC DNA]</scope>
    <source>
        <strain evidence="14 15">HHB12733</strain>
    </source>
</reference>
<protein>
    <recommendedName>
        <fullName evidence="10">B-related factor 1</fullName>
    </recommendedName>
</protein>
<evidence type="ECO:0000313" key="14">
    <source>
        <dbReference type="EMBL" id="KZT60056.1"/>
    </source>
</evidence>
<feature type="region of interest" description="Disordered" evidence="12">
    <location>
        <begin position="615"/>
        <end position="659"/>
    </location>
</feature>
<keyword evidence="5" id="KW-0862">Zinc</keyword>
<dbReference type="PROSITE" id="PS51134">
    <property type="entry name" value="ZF_TFIIB"/>
    <property type="match status" value="1"/>
</dbReference>
<comment type="similarity">
    <text evidence="2">Belongs to the TFIIB family.</text>
</comment>
<dbReference type="CDD" id="cd20554">
    <property type="entry name" value="CYCLIN_TFIIIB90_rpt2"/>
    <property type="match status" value="1"/>
</dbReference>
<dbReference type="PANTHER" id="PTHR11618:SF4">
    <property type="entry name" value="TRANSCRIPTION FACTOR IIIB 90 KDA SUBUNIT"/>
    <property type="match status" value="1"/>
</dbReference>
<dbReference type="EMBL" id="KV423935">
    <property type="protein sequence ID" value="KZT60056.1"/>
    <property type="molecule type" value="Genomic_DNA"/>
</dbReference>
<dbReference type="InterPro" id="IPR013763">
    <property type="entry name" value="Cyclin-like_dom"/>
</dbReference>
<dbReference type="GO" id="GO:0000126">
    <property type="term" value="C:transcription factor TFIIIB complex"/>
    <property type="evidence" value="ECO:0007669"/>
    <property type="project" value="TreeGrafter"/>
</dbReference>